<dbReference type="PROSITE" id="PS50236">
    <property type="entry name" value="CHCR"/>
    <property type="match status" value="1"/>
</dbReference>
<dbReference type="PANTHER" id="PTHR10292:SF1">
    <property type="entry name" value="CLATHRIN HEAVY CHAIN"/>
    <property type="match status" value="1"/>
</dbReference>
<dbReference type="GO" id="GO:0032051">
    <property type="term" value="F:clathrin light chain binding"/>
    <property type="evidence" value="ECO:0007669"/>
    <property type="project" value="TreeGrafter"/>
</dbReference>
<dbReference type="STRING" id="1051891.A0A0C3Q102"/>
<dbReference type="GO" id="GO:0071439">
    <property type="term" value="C:clathrin complex"/>
    <property type="evidence" value="ECO:0007669"/>
    <property type="project" value="TreeGrafter"/>
</dbReference>
<dbReference type="EMBL" id="KN823660">
    <property type="protein sequence ID" value="KIO16141.1"/>
    <property type="molecule type" value="Genomic_DNA"/>
</dbReference>
<reference evidence="4" key="2">
    <citation type="submission" date="2015-01" db="EMBL/GenBank/DDBJ databases">
        <title>Evolutionary Origins and Diversification of the Mycorrhizal Mutualists.</title>
        <authorList>
            <consortium name="DOE Joint Genome Institute"/>
            <consortium name="Mycorrhizal Genomics Consortium"/>
            <person name="Kohler A."/>
            <person name="Kuo A."/>
            <person name="Nagy L.G."/>
            <person name="Floudas D."/>
            <person name="Copeland A."/>
            <person name="Barry K.W."/>
            <person name="Cichocki N."/>
            <person name="Veneault-Fourrey C."/>
            <person name="LaButti K."/>
            <person name="Lindquist E.A."/>
            <person name="Lipzen A."/>
            <person name="Lundell T."/>
            <person name="Morin E."/>
            <person name="Murat C."/>
            <person name="Riley R."/>
            <person name="Ohm R."/>
            <person name="Sun H."/>
            <person name="Tunlid A."/>
            <person name="Henrissat B."/>
            <person name="Grigoriev I.V."/>
            <person name="Hibbett D.S."/>
            <person name="Martin F."/>
        </authorList>
    </citation>
    <scope>NUCLEOTIDE SEQUENCE [LARGE SCALE GENOMIC DNA]</scope>
    <source>
        <strain evidence="4">MUT 4182</strain>
    </source>
</reference>
<keyword evidence="4" id="KW-1185">Reference proteome</keyword>
<dbReference type="PANTHER" id="PTHR10292">
    <property type="entry name" value="CLATHRIN HEAVY CHAIN RELATED"/>
    <property type="match status" value="1"/>
</dbReference>
<dbReference type="SUPFAM" id="SSF48371">
    <property type="entry name" value="ARM repeat"/>
    <property type="match status" value="1"/>
</dbReference>
<keyword evidence="2" id="KW-0175">Coiled coil</keyword>
<sequence length="251" mass="28542">MFLRDDNVPLIRPYLMAVQHLNIEAVNDAYNDLLIEEEDFKTLRHSIDSFDNFNNVSLASRLEKHELLEFRRLAAHLYKKNTKWEESITLSKQDKLFKDAIITAAVSASSEVAEDLLTYFVDIGNKECFAAMLYACFDLLRSDVVMELSWQHGLNDFYMPYRIQNQRSLVDKLTKLEKEVKEHAKKVTVKEEAEAEVPIINPGIGGKLLLTQGPSGGAPPIYMNGTGMMPPVGHIETVRWRTILTLVSLPS</sequence>
<dbReference type="Pfam" id="PF00637">
    <property type="entry name" value="Clathrin"/>
    <property type="match status" value="1"/>
</dbReference>
<dbReference type="AlphaFoldDB" id="A0A0C3Q102"/>
<dbReference type="HOGENOM" id="CLU_111849_0_0_1"/>
<evidence type="ECO:0000313" key="3">
    <source>
        <dbReference type="EMBL" id="KIO16141.1"/>
    </source>
</evidence>
<dbReference type="GO" id="GO:0030479">
    <property type="term" value="C:actin cortical patch"/>
    <property type="evidence" value="ECO:0007669"/>
    <property type="project" value="TreeGrafter"/>
</dbReference>
<evidence type="ECO:0000256" key="1">
    <source>
        <dbReference type="PROSITE-ProRule" id="PRU01006"/>
    </source>
</evidence>
<dbReference type="GO" id="GO:0006886">
    <property type="term" value="P:intracellular protein transport"/>
    <property type="evidence" value="ECO:0007669"/>
    <property type="project" value="UniProtKB-UniRule"/>
</dbReference>
<dbReference type="GO" id="GO:0005829">
    <property type="term" value="C:cytosol"/>
    <property type="evidence" value="ECO:0007669"/>
    <property type="project" value="GOC"/>
</dbReference>
<dbReference type="Gene3D" id="1.25.40.10">
    <property type="entry name" value="Tetratricopeptide repeat domain"/>
    <property type="match status" value="1"/>
</dbReference>
<reference evidence="3 4" key="1">
    <citation type="submission" date="2014-04" db="EMBL/GenBank/DDBJ databases">
        <authorList>
            <consortium name="DOE Joint Genome Institute"/>
            <person name="Kuo A."/>
            <person name="Girlanda M."/>
            <person name="Perotto S."/>
            <person name="Kohler A."/>
            <person name="Nagy L.G."/>
            <person name="Floudas D."/>
            <person name="Copeland A."/>
            <person name="Barry K.W."/>
            <person name="Cichocki N."/>
            <person name="Veneault-Fourrey C."/>
            <person name="LaButti K."/>
            <person name="Lindquist E.A."/>
            <person name="Lipzen A."/>
            <person name="Lundell T."/>
            <person name="Morin E."/>
            <person name="Murat C."/>
            <person name="Sun H."/>
            <person name="Tunlid A."/>
            <person name="Henrissat B."/>
            <person name="Grigoriev I.V."/>
            <person name="Hibbett D.S."/>
            <person name="Martin F."/>
            <person name="Nordberg H.P."/>
            <person name="Cantor M.N."/>
            <person name="Hua S.X."/>
        </authorList>
    </citation>
    <scope>NUCLEOTIDE SEQUENCE [LARGE SCALE GENOMIC DNA]</scope>
    <source>
        <strain evidence="3 4">MUT 4182</strain>
    </source>
</reference>
<dbReference type="OrthoDB" id="2113814at2759"/>
<evidence type="ECO:0008006" key="5">
    <source>
        <dbReference type="Google" id="ProtNLM"/>
    </source>
</evidence>
<proteinExistence type="predicted"/>
<feature type="coiled-coil region" evidence="2">
    <location>
        <begin position="166"/>
        <end position="193"/>
    </location>
</feature>
<evidence type="ECO:0000313" key="4">
    <source>
        <dbReference type="Proteomes" id="UP000054248"/>
    </source>
</evidence>
<organism evidence="3 4">
    <name type="scientific">Tulasnella calospora MUT 4182</name>
    <dbReference type="NCBI Taxonomy" id="1051891"/>
    <lineage>
        <taxon>Eukaryota</taxon>
        <taxon>Fungi</taxon>
        <taxon>Dikarya</taxon>
        <taxon>Basidiomycota</taxon>
        <taxon>Agaricomycotina</taxon>
        <taxon>Agaricomycetes</taxon>
        <taxon>Cantharellales</taxon>
        <taxon>Tulasnellaceae</taxon>
        <taxon>Tulasnella</taxon>
    </lineage>
</organism>
<dbReference type="InterPro" id="IPR016024">
    <property type="entry name" value="ARM-type_fold"/>
</dbReference>
<protein>
    <recommendedName>
        <fullName evidence="5">Clathrin heavy chain linker core motif domain-containing protein</fullName>
    </recommendedName>
</protein>
<dbReference type="InterPro" id="IPR055358">
    <property type="entry name" value="CHCR"/>
</dbReference>
<dbReference type="InterPro" id="IPR011990">
    <property type="entry name" value="TPR-like_helical_dom_sf"/>
</dbReference>
<dbReference type="Proteomes" id="UP000054248">
    <property type="component" value="Unassembled WGS sequence"/>
</dbReference>
<accession>A0A0C3Q102</accession>
<dbReference type="InterPro" id="IPR000547">
    <property type="entry name" value="Clathrin_H-chain/VPS_repeat"/>
</dbReference>
<dbReference type="SMART" id="SM00299">
    <property type="entry name" value="CLH"/>
    <property type="match status" value="1"/>
</dbReference>
<evidence type="ECO:0000256" key="2">
    <source>
        <dbReference type="SAM" id="Coils"/>
    </source>
</evidence>
<dbReference type="Gene3D" id="1.25.40.730">
    <property type="match status" value="1"/>
</dbReference>
<dbReference type="GO" id="GO:0006898">
    <property type="term" value="P:receptor-mediated endocytosis"/>
    <property type="evidence" value="ECO:0007669"/>
    <property type="project" value="TreeGrafter"/>
</dbReference>
<feature type="repeat" description="CHCR" evidence="1">
    <location>
        <begin position="1"/>
        <end position="129"/>
    </location>
</feature>
<dbReference type="GO" id="GO:0006895">
    <property type="term" value="P:Golgi to endosome transport"/>
    <property type="evidence" value="ECO:0007669"/>
    <property type="project" value="TreeGrafter"/>
</dbReference>
<name>A0A0C3Q102_9AGAM</name>
<gene>
    <name evidence="3" type="ORF">M407DRAFT_193674</name>
</gene>